<evidence type="ECO:0000313" key="1">
    <source>
        <dbReference type="EMBL" id="GBP52627.1"/>
    </source>
</evidence>
<reference evidence="1 2" key="1">
    <citation type="journal article" date="2019" name="Commun. Biol.">
        <title>The bagworm genome reveals a unique fibroin gene that provides high tensile strength.</title>
        <authorList>
            <person name="Kono N."/>
            <person name="Nakamura H."/>
            <person name="Ohtoshi R."/>
            <person name="Tomita M."/>
            <person name="Numata K."/>
            <person name="Arakawa K."/>
        </authorList>
    </citation>
    <scope>NUCLEOTIDE SEQUENCE [LARGE SCALE GENOMIC DNA]</scope>
</reference>
<dbReference type="EMBL" id="BGZK01000607">
    <property type="protein sequence ID" value="GBP52627.1"/>
    <property type="molecule type" value="Genomic_DNA"/>
</dbReference>
<name>A0A4C1WR98_EUMVA</name>
<proteinExistence type="predicted"/>
<dbReference type="OrthoDB" id="8007085at2759"/>
<accession>A0A4C1WR98</accession>
<gene>
    <name evidence="1" type="ORF">EVAR_103062_1</name>
</gene>
<protein>
    <submittedName>
        <fullName evidence="1">Uncharacterized protein</fullName>
    </submittedName>
</protein>
<evidence type="ECO:0000313" key="2">
    <source>
        <dbReference type="Proteomes" id="UP000299102"/>
    </source>
</evidence>
<dbReference type="AlphaFoldDB" id="A0A4C1WR98"/>
<sequence length="168" mass="19520">MRRIAVNTLAISIVNTYPNPQRIGVGSSSHEFHDPKRKDCRRARLSTRYNATERRKGFNFFLQAQQGSLEQEQEEAQVNHNYYDFIPLSESEDEEEEEEEFSDIEKNTTVTKKLKTWSTENNITQTALKQLLLILNEEYVSTRLLLPKDPRTALQTPKEVFIKNIEGG</sequence>
<dbReference type="Proteomes" id="UP000299102">
    <property type="component" value="Unassembled WGS sequence"/>
</dbReference>
<comment type="caution">
    <text evidence="1">The sequence shown here is derived from an EMBL/GenBank/DDBJ whole genome shotgun (WGS) entry which is preliminary data.</text>
</comment>
<organism evidence="1 2">
    <name type="scientific">Eumeta variegata</name>
    <name type="common">Bagworm moth</name>
    <name type="synonym">Eumeta japonica</name>
    <dbReference type="NCBI Taxonomy" id="151549"/>
    <lineage>
        <taxon>Eukaryota</taxon>
        <taxon>Metazoa</taxon>
        <taxon>Ecdysozoa</taxon>
        <taxon>Arthropoda</taxon>
        <taxon>Hexapoda</taxon>
        <taxon>Insecta</taxon>
        <taxon>Pterygota</taxon>
        <taxon>Neoptera</taxon>
        <taxon>Endopterygota</taxon>
        <taxon>Lepidoptera</taxon>
        <taxon>Glossata</taxon>
        <taxon>Ditrysia</taxon>
        <taxon>Tineoidea</taxon>
        <taxon>Psychidae</taxon>
        <taxon>Oiketicinae</taxon>
        <taxon>Eumeta</taxon>
    </lineage>
</organism>
<keyword evidence="2" id="KW-1185">Reference proteome</keyword>